<organism evidence="2 3">
    <name type="scientific">Aquariibacter albus</name>
    <dbReference type="NCBI Taxonomy" id="2759899"/>
    <lineage>
        <taxon>Bacteria</taxon>
        <taxon>Pseudomonadati</taxon>
        <taxon>Pseudomonadota</taxon>
        <taxon>Betaproteobacteria</taxon>
        <taxon>Burkholderiales</taxon>
        <taxon>Sphaerotilaceae</taxon>
        <taxon>Aquariibacter</taxon>
    </lineage>
</organism>
<protein>
    <submittedName>
        <fullName evidence="2">Uncharacterized protein</fullName>
    </submittedName>
</protein>
<dbReference type="RefSeq" id="WP_182662253.1">
    <property type="nucleotide sequence ID" value="NZ_JACIVI010000001.1"/>
</dbReference>
<keyword evidence="3" id="KW-1185">Reference proteome</keyword>
<sequence>MNPLPSDEELTRRVRESERREVMTYWAIVALMGLAFAGFKPAMYLFAVMLLLVPAGLVLIVCASALFQSLALMGVSVVDDATPKRD</sequence>
<dbReference type="AlphaFoldDB" id="A0A839HI02"/>
<reference evidence="2 3" key="1">
    <citation type="submission" date="2020-08" db="EMBL/GenBank/DDBJ databases">
        <title>Aquariorum lacteus gen. nov., sp. nov., a new member of the family Comamonadaceae, isolated from freshwater aquarium.</title>
        <authorList>
            <person name="Chun S.-J."/>
        </authorList>
    </citation>
    <scope>NUCLEOTIDE SEQUENCE [LARGE SCALE GENOMIC DNA]</scope>
    <source>
        <strain evidence="2 3">SJAQ100</strain>
    </source>
</reference>
<gene>
    <name evidence="2" type="ORF">H4F90_05610</name>
</gene>
<comment type="caution">
    <text evidence="2">The sequence shown here is derived from an EMBL/GenBank/DDBJ whole genome shotgun (WGS) entry which is preliminary data.</text>
</comment>
<feature type="transmembrane region" description="Helical" evidence="1">
    <location>
        <begin position="45"/>
        <end position="67"/>
    </location>
</feature>
<proteinExistence type="predicted"/>
<keyword evidence="1" id="KW-0472">Membrane</keyword>
<evidence type="ECO:0000313" key="3">
    <source>
        <dbReference type="Proteomes" id="UP000586093"/>
    </source>
</evidence>
<accession>A0A839HI02</accession>
<feature type="transmembrane region" description="Helical" evidence="1">
    <location>
        <begin position="22"/>
        <end position="39"/>
    </location>
</feature>
<keyword evidence="1" id="KW-1133">Transmembrane helix</keyword>
<dbReference type="Proteomes" id="UP000586093">
    <property type="component" value="Unassembled WGS sequence"/>
</dbReference>
<keyword evidence="1" id="KW-0812">Transmembrane</keyword>
<evidence type="ECO:0000313" key="2">
    <source>
        <dbReference type="EMBL" id="MBB1161453.1"/>
    </source>
</evidence>
<dbReference type="EMBL" id="JACIVI010000001">
    <property type="protein sequence ID" value="MBB1161453.1"/>
    <property type="molecule type" value="Genomic_DNA"/>
</dbReference>
<name>A0A839HI02_9BURK</name>
<evidence type="ECO:0000256" key="1">
    <source>
        <dbReference type="SAM" id="Phobius"/>
    </source>
</evidence>